<evidence type="ECO:0000313" key="2">
    <source>
        <dbReference type="EMBL" id="KAL2494595.1"/>
    </source>
</evidence>
<feature type="domain" description="Histidine kinase/HSP90-like ATPase" evidence="1">
    <location>
        <begin position="43"/>
        <end position="129"/>
    </location>
</feature>
<gene>
    <name evidence="2" type="ORF">Fot_38352</name>
</gene>
<dbReference type="Gene3D" id="3.30.565.10">
    <property type="entry name" value="Histidine kinase-like ATPase, C-terminal domain"/>
    <property type="match status" value="1"/>
</dbReference>
<sequence>MEEFFLGNVIDAIASQVMILLKEKNLQLLHDIPDQVKTLCLCGDRIKLQLAFSDFLLSIVRYAPSPDGWVEIKVSPGSKMIQDGNEFVRLQFRMTHPGKGIPPALIEDMYGAKSHLDDTRRDCFKPFSQTSQYDEWYCSLYQRSE</sequence>
<reference evidence="3" key="1">
    <citation type="submission" date="2024-07" db="EMBL/GenBank/DDBJ databases">
        <title>Two chromosome-level genome assemblies of Korean endemic species Abeliophyllum distichum and Forsythia ovata (Oleaceae).</title>
        <authorList>
            <person name="Jang H."/>
        </authorList>
    </citation>
    <scope>NUCLEOTIDE SEQUENCE [LARGE SCALE GENOMIC DNA]</scope>
</reference>
<accession>A0ABD1S1N1</accession>
<protein>
    <submittedName>
        <fullName evidence="2">Phytochrome E</fullName>
    </submittedName>
</protein>
<comment type="caution">
    <text evidence="2">The sequence shown here is derived from an EMBL/GenBank/DDBJ whole genome shotgun (WGS) entry which is preliminary data.</text>
</comment>
<dbReference type="Pfam" id="PF02518">
    <property type="entry name" value="HATPase_c"/>
    <property type="match status" value="1"/>
</dbReference>
<evidence type="ECO:0000259" key="1">
    <source>
        <dbReference type="Pfam" id="PF02518"/>
    </source>
</evidence>
<proteinExistence type="predicted"/>
<dbReference type="InterPro" id="IPR003594">
    <property type="entry name" value="HATPase_dom"/>
</dbReference>
<dbReference type="EMBL" id="JBFOLJ010000011">
    <property type="protein sequence ID" value="KAL2494595.1"/>
    <property type="molecule type" value="Genomic_DNA"/>
</dbReference>
<dbReference type="InterPro" id="IPR036890">
    <property type="entry name" value="HATPase_C_sf"/>
</dbReference>
<evidence type="ECO:0000313" key="3">
    <source>
        <dbReference type="Proteomes" id="UP001604277"/>
    </source>
</evidence>
<name>A0ABD1S1N1_9LAMI</name>
<dbReference type="AlphaFoldDB" id="A0ABD1S1N1"/>
<keyword evidence="3" id="KW-1185">Reference proteome</keyword>
<organism evidence="2 3">
    <name type="scientific">Forsythia ovata</name>
    <dbReference type="NCBI Taxonomy" id="205694"/>
    <lineage>
        <taxon>Eukaryota</taxon>
        <taxon>Viridiplantae</taxon>
        <taxon>Streptophyta</taxon>
        <taxon>Embryophyta</taxon>
        <taxon>Tracheophyta</taxon>
        <taxon>Spermatophyta</taxon>
        <taxon>Magnoliopsida</taxon>
        <taxon>eudicotyledons</taxon>
        <taxon>Gunneridae</taxon>
        <taxon>Pentapetalae</taxon>
        <taxon>asterids</taxon>
        <taxon>lamiids</taxon>
        <taxon>Lamiales</taxon>
        <taxon>Oleaceae</taxon>
        <taxon>Forsythieae</taxon>
        <taxon>Forsythia</taxon>
    </lineage>
</organism>
<dbReference type="SUPFAM" id="SSF55874">
    <property type="entry name" value="ATPase domain of HSP90 chaperone/DNA topoisomerase II/histidine kinase"/>
    <property type="match status" value="1"/>
</dbReference>
<dbReference type="Proteomes" id="UP001604277">
    <property type="component" value="Unassembled WGS sequence"/>
</dbReference>